<comment type="caution">
    <text evidence="1">The sequence shown here is derived from an EMBL/GenBank/DDBJ whole genome shotgun (WGS) entry which is preliminary data.</text>
</comment>
<protein>
    <submittedName>
        <fullName evidence="1">Alpha/beta-hydrolase</fullName>
    </submittedName>
</protein>
<proteinExistence type="predicted"/>
<reference evidence="1" key="2">
    <citation type="journal article" date="2020" name="Nat. Commun.">
        <title>Large-scale genome sequencing of mycorrhizal fungi provides insights into the early evolution of symbiotic traits.</title>
        <authorList>
            <person name="Miyauchi S."/>
            <person name="Kiss E."/>
            <person name="Kuo A."/>
            <person name="Drula E."/>
            <person name="Kohler A."/>
            <person name="Sanchez-Garcia M."/>
            <person name="Morin E."/>
            <person name="Andreopoulos B."/>
            <person name="Barry K.W."/>
            <person name="Bonito G."/>
            <person name="Buee M."/>
            <person name="Carver A."/>
            <person name="Chen C."/>
            <person name="Cichocki N."/>
            <person name="Clum A."/>
            <person name="Culley D."/>
            <person name="Crous P.W."/>
            <person name="Fauchery L."/>
            <person name="Girlanda M."/>
            <person name="Hayes R.D."/>
            <person name="Keri Z."/>
            <person name="LaButti K."/>
            <person name="Lipzen A."/>
            <person name="Lombard V."/>
            <person name="Magnuson J."/>
            <person name="Maillard F."/>
            <person name="Murat C."/>
            <person name="Nolan M."/>
            <person name="Ohm R.A."/>
            <person name="Pangilinan J."/>
            <person name="Pereira M.F."/>
            <person name="Perotto S."/>
            <person name="Peter M."/>
            <person name="Pfister S."/>
            <person name="Riley R."/>
            <person name="Sitrit Y."/>
            <person name="Stielow J.B."/>
            <person name="Szollosi G."/>
            <person name="Zifcakova L."/>
            <person name="Stursova M."/>
            <person name="Spatafora J.W."/>
            <person name="Tedersoo L."/>
            <person name="Vaario L.M."/>
            <person name="Yamada A."/>
            <person name="Yan M."/>
            <person name="Wang P."/>
            <person name="Xu J."/>
            <person name="Bruns T."/>
            <person name="Baldrian P."/>
            <person name="Vilgalys R."/>
            <person name="Dunand C."/>
            <person name="Henrissat B."/>
            <person name="Grigoriev I.V."/>
            <person name="Hibbett D."/>
            <person name="Nagy L.G."/>
            <person name="Martin F.M."/>
        </authorList>
    </citation>
    <scope>NUCLEOTIDE SEQUENCE</scope>
    <source>
        <strain evidence="1">P2</strain>
    </source>
</reference>
<dbReference type="Proteomes" id="UP000886501">
    <property type="component" value="Unassembled WGS sequence"/>
</dbReference>
<accession>A0ACB6Z6E9</accession>
<sequence length="384" mass="42699">MRSLLFISLFLSLRSALAAAIVFKTRSIDVWRPRNYTAVSDARTASAIQEKCHRLQWDRLSVKAPDVTDQYTLAQLGRMAANAYALPGAPNWWNLDPIWSSSFPIGWENPIDGFRGHVFVNPDNTTVVLSIKGTTLNGPTSKADKLNDNLMFSCCCARVDFTWVFRTVCDCYAKHSRCDNTCLSESLVKDSLFYNTGLDLIGNITTLFPDSDIWLVGHSLGGALASLLGTTYGLPAVAFESPGERLASTRLDIPIPPEIITTGNYSLAPVTHIYHTADPIPQGTCTGRASPCAQAGYALETRCHLGTSIVYDTVGRLKWSVDIRTHPIKEVINRILEQEIWWEFGRQVPRARAEEDCADCDQWEFGDYLPPAENTTFVVQKILE</sequence>
<gene>
    <name evidence="1" type="ORF">BDM02DRAFT_3120750</name>
</gene>
<evidence type="ECO:0000313" key="2">
    <source>
        <dbReference type="Proteomes" id="UP000886501"/>
    </source>
</evidence>
<reference evidence="1" key="1">
    <citation type="submission" date="2019-10" db="EMBL/GenBank/DDBJ databases">
        <authorList>
            <consortium name="DOE Joint Genome Institute"/>
            <person name="Kuo A."/>
            <person name="Miyauchi S."/>
            <person name="Kiss E."/>
            <person name="Drula E."/>
            <person name="Kohler A."/>
            <person name="Sanchez-Garcia M."/>
            <person name="Andreopoulos B."/>
            <person name="Barry K.W."/>
            <person name="Bonito G."/>
            <person name="Buee M."/>
            <person name="Carver A."/>
            <person name="Chen C."/>
            <person name="Cichocki N."/>
            <person name="Clum A."/>
            <person name="Culley D."/>
            <person name="Crous P.W."/>
            <person name="Fauchery L."/>
            <person name="Girlanda M."/>
            <person name="Hayes R."/>
            <person name="Keri Z."/>
            <person name="Labutti K."/>
            <person name="Lipzen A."/>
            <person name="Lombard V."/>
            <person name="Magnuson J."/>
            <person name="Maillard F."/>
            <person name="Morin E."/>
            <person name="Murat C."/>
            <person name="Nolan M."/>
            <person name="Ohm R."/>
            <person name="Pangilinan J."/>
            <person name="Pereira M."/>
            <person name="Perotto S."/>
            <person name="Peter M."/>
            <person name="Riley R."/>
            <person name="Sitrit Y."/>
            <person name="Stielow B."/>
            <person name="Szollosi G."/>
            <person name="Zifcakova L."/>
            <person name="Stursova M."/>
            <person name="Spatafora J.W."/>
            <person name="Tedersoo L."/>
            <person name="Vaario L.-M."/>
            <person name="Yamada A."/>
            <person name="Yan M."/>
            <person name="Wang P."/>
            <person name="Xu J."/>
            <person name="Bruns T."/>
            <person name="Baldrian P."/>
            <person name="Vilgalys R."/>
            <person name="Henrissat B."/>
            <person name="Grigoriev I.V."/>
            <person name="Hibbett D."/>
            <person name="Nagy L.G."/>
            <person name="Martin F.M."/>
        </authorList>
    </citation>
    <scope>NUCLEOTIDE SEQUENCE</scope>
    <source>
        <strain evidence="1">P2</strain>
    </source>
</reference>
<organism evidence="1 2">
    <name type="scientific">Thelephora ganbajun</name>
    <name type="common">Ganba fungus</name>
    <dbReference type="NCBI Taxonomy" id="370292"/>
    <lineage>
        <taxon>Eukaryota</taxon>
        <taxon>Fungi</taxon>
        <taxon>Dikarya</taxon>
        <taxon>Basidiomycota</taxon>
        <taxon>Agaricomycotina</taxon>
        <taxon>Agaricomycetes</taxon>
        <taxon>Thelephorales</taxon>
        <taxon>Thelephoraceae</taxon>
        <taxon>Thelephora</taxon>
    </lineage>
</organism>
<dbReference type="EMBL" id="MU118103">
    <property type="protein sequence ID" value="KAF9645132.1"/>
    <property type="molecule type" value="Genomic_DNA"/>
</dbReference>
<keyword evidence="2" id="KW-1185">Reference proteome</keyword>
<name>A0ACB6Z6E9_THEGA</name>
<evidence type="ECO:0000313" key="1">
    <source>
        <dbReference type="EMBL" id="KAF9645132.1"/>
    </source>
</evidence>